<evidence type="ECO:0000256" key="4">
    <source>
        <dbReference type="ARBA" id="ARBA00022679"/>
    </source>
</evidence>
<keyword evidence="5 8" id="KW-0812">Transmembrane</keyword>
<evidence type="ECO:0000313" key="11">
    <source>
        <dbReference type="Proteomes" id="UP000016843"/>
    </source>
</evidence>
<protein>
    <recommendedName>
        <fullName evidence="9">Glycosyltransferase RgtA/B/C/D-like domain-containing protein</fullName>
    </recommendedName>
</protein>
<comment type="caution">
    <text evidence="10">The sequence shown here is derived from an EMBL/GenBank/DDBJ whole genome shotgun (WGS) entry which is preliminary data.</text>
</comment>
<feature type="transmembrane region" description="Helical" evidence="8">
    <location>
        <begin position="196"/>
        <end position="214"/>
    </location>
</feature>
<reference evidence="10 11" key="1">
    <citation type="journal article" date="2013" name="Genome Announc.">
        <title>Draft Genome Sequence of the Psychrophilic and Alkaliphilic Rhodonellum psychrophilum Strain GCM71T.</title>
        <authorList>
            <person name="Hauptmann A.L."/>
            <person name="Glaring M.A."/>
            <person name="Hallin P.F."/>
            <person name="Prieme A."/>
            <person name="Stougaard P."/>
        </authorList>
    </citation>
    <scope>NUCLEOTIDE SEQUENCE [LARGE SCALE GENOMIC DNA]</scope>
    <source>
        <strain evidence="10 11">GCM71</strain>
    </source>
</reference>
<keyword evidence="11" id="KW-1185">Reference proteome</keyword>
<feature type="transmembrane region" description="Helical" evidence="8">
    <location>
        <begin position="281"/>
        <end position="300"/>
    </location>
</feature>
<feature type="transmembrane region" description="Helical" evidence="8">
    <location>
        <begin position="335"/>
        <end position="354"/>
    </location>
</feature>
<dbReference type="eggNOG" id="COG1807">
    <property type="taxonomic scope" value="Bacteria"/>
</dbReference>
<organism evidence="10 11">
    <name type="scientific">Rhodonellum psychrophilum GCM71 = DSM 17998</name>
    <dbReference type="NCBI Taxonomy" id="1123057"/>
    <lineage>
        <taxon>Bacteria</taxon>
        <taxon>Pseudomonadati</taxon>
        <taxon>Bacteroidota</taxon>
        <taxon>Cytophagia</taxon>
        <taxon>Cytophagales</taxon>
        <taxon>Cytophagaceae</taxon>
        <taxon>Rhodonellum</taxon>
    </lineage>
</organism>
<proteinExistence type="predicted"/>
<dbReference type="EMBL" id="AWXR01000025">
    <property type="protein sequence ID" value="ERM82508.1"/>
    <property type="molecule type" value="Genomic_DNA"/>
</dbReference>
<gene>
    <name evidence="10" type="ORF">P872_05650</name>
</gene>
<keyword evidence="7 8" id="KW-0472">Membrane</keyword>
<evidence type="ECO:0000259" key="9">
    <source>
        <dbReference type="Pfam" id="PF13231"/>
    </source>
</evidence>
<feature type="transmembrane region" description="Helical" evidence="8">
    <location>
        <begin position="249"/>
        <end position="269"/>
    </location>
</feature>
<dbReference type="InterPro" id="IPR038731">
    <property type="entry name" value="RgtA/B/C-like"/>
</dbReference>
<name>U5BXB9_9BACT</name>
<dbReference type="AlphaFoldDB" id="U5BXB9"/>
<evidence type="ECO:0000256" key="6">
    <source>
        <dbReference type="ARBA" id="ARBA00022989"/>
    </source>
</evidence>
<keyword evidence="4" id="KW-0808">Transferase</keyword>
<feature type="transmembrane region" description="Helical" evidence="8">
    <location>
        <begin position="12"/>
        <end position="29"/>
    </location>
</feature>
<evidence type="ECO:0000256" key="2">
    <source>
        <dbReference type="ARBA" id="ARBA00022475"/>
    </source>
</evidence>
<evidence type="ECO:0000256" key="3">
    <source>
        <dbReference type="ARBA" id="ARBA00022676"/>
    </source>
</evidence>
<evidence type="ECO:0000256" key="1">
    <source>
        <dbReference type="ARBA" id="ARBA00004651"/>
    </source>
</evidence>
<dbReference type="Proteomes" id="UP000016843">
    <property type="component" value="Unassembled WGS sequence"/>
</dbReference>
<evidence type="ECO:0000256" key="7">
    <source>
        <dbReference type="ARBA" id="ARBA00023136"/>
    </source>
</evidence>
<dbReference type="OrthoDB" id="9813729at2"/>
<feature type="transmembrane region" description="Helical" evidence="8">
    <location>
        <begin position="306"/>
        <end position="323"/>
    </location>
</feature>
<feature type="transmembrane region" description="Helical" evidence="8">
    <location>
        <begin position="104"/>
        <end position="124"/>
    </location>
</feature>
<keyword evidence="6 8" id="KW-1133">Transmembrane helix</keyword>
<evidence type="ECO:0000256" key="5">
    <source>
        <dbReference type="ARBA" id="ARBA00022692"/>
    </source>
</evidence>
<evidence type="ECO:0000313" key="10">
    <source>
        <dbReference type="EMBL" id="ERM82508.1"/>
    </source>
</evidence>
<dbReference type="PATRIC" id="fig|1123057.7.peg.2533"/>
<dbReference type="GO" id="GO:0016763">
    <property type="term" value="F:pentosyltransferase activity"/>
    <property type="evidence" value="ECO:0007669"/>
    <property type="project" value="TreeGrafter"/>
</dbReference>
<evidence type="ECO:0000256" key="8">
    <source>
        <dbReference type="SAM" id="Phobius"/>
    </source>
</evidence>
<feature type="transmembrane region" description="Helical" evidence="8">
    <location>
        <begin position="131"/>
        <end position="147"/>
    </location>
</feature>
<dbReference type="PROSITE" id="PS50007">
    <property type="entry name" value="PIPLC_X_DOMAIN"/>
    <property type="match status" value="1"/>
</dbReference>
<dbReference type="InterPro" id="IPR050297">
    <property type="entry name" value="LipidA_mod_glycosyltrf_83"/>
</dbReference>
<accession>U5BXB9</accession>
<sequence>MKTPEFYRKLTLGILALIASLKLLYFHFSGHSLFTEETQYWLWSKHLDWNYYSKPLMIAVYNFLSTSIFGDTELAIKLNAILFSSMTAWVVFELTLEMYHKGKIAFWASMILVVMPFFHLGSIFHTTDSSLYFFWILAFFFLWKALASNEMKWWVLAGFATILGILSKNIMVLTLPTLGLYLLLTDKKRVLSKGPWVYVLVSCLSLIPIVVWNFQNDFVTFKHVGTLGGVEGEKSGFDLVQSLKYVGEYIGGQLGFLSPFFIPILWLSIKKTKFSKDPRALFLILPTLVVWLLFLVMSIFKTVNVNWPAFAILTLPILMAYCLDSASIQWRRFALSGGILTGVLLMLLLFPAPLDAIGFKKILRPSKDPMMRLAGYKELATRIDHLKDSLELRDKEFFFSDSYHVASEMAFYLKGNPQTYAINMGRRKNQFDLWPGIGQFEQKGYYGIYLTREFEVQEAVKNGFSRIVMQENFPTIHRGDTVKTYIIAVLENLRHVEEVETGEY</sequence>
<comment type="subcellular location">
    <subcellularLocation>
        <location evidence="1">Cell membrane</location>
        <topology evidence="1">Multi-pass membrane protein</topology>
    </subcellularLocation>
</comment>
<dbReference type="Pfam" id="PF13231">
    <property type="entry name" value="PMT_2"/>
    <property type="match status" value="1"/>
</dbReference>
<keyword evidence="3" id="KW-0328">Glycosyltransferase</keyword>
<dbReference type="PANTHER" id="PTHR33908:SF11">
    <property type="entry name" value="MEMBRANE PROTEIN"/>
    <property type="match status" value="1"/>
</dbReference>
<dbReference type="GO" id="GO:0009103">
    <property type="term" value="P:lipopolysaccharide biosynthetic process"/>
    <property type="evidence" value="ECO:0007669"/>
    <property type="project" value="UniProtKB-ARBA"/>
</dbReference>
<feature type="transmembrane region" description="Helical" evidence="8">
    <location>
        <begin position="153"/>
        <end position="184"/>
    </location>
</feature>
<dbReference type="RefSeq" id="WP_019596335.1">
    <property type="nucleotide sequence ID" value="NZ_AWXR01000025.1"/>
</dbReference>
<keyword evidence="2" id="KW-1003">Cell membrane</keyword>
<feature type="domain" description="Glycosyltransferase RgtA/B/C/D-like" evidence="9">
    <location>
        <begin position="54"/>
        <end position="212"/>
    </location>
</feature>
<dbReference type="GO" id="GO:0005886">
    <property type="term" value="C:plasma membrane"/>
    <property type="evidence" value="ECO:0007669"/>
    <property type="project" value="UniProtKB-SubCell"/>
</dbReference>
<dbReference type="PANTHER" id="PTHR33908">
    <property type="entry name" value="MANNOSYLTRANSFERASE YKCB-RELATED"/>
    <property type="match status" value="1"/>
</dbReference>